<keyword evidence="2" id="KW-0472">Membrane</keyword>
<evidence type="ECO:0000256" key="1">
    <source>
        <dbReference type="SAM" id="MobiDB-lite"/>
    </source>
</evidence>
<dbReference type="STRING" id="105696.A0A1Y2MA27"/>
<dbReference type="InParanoid" id="A0A1Y2MA27"/>
<keyword evidence="2" id="KW-1133">Transmembrane helix</keyword>
<evidence type="ECO:0008006" key="5">
    <source>
        <dbReference type="Google" id="ProtNLM"/>
    </source>
</evidence>
<feature type="compositionally biased region" description="Basic and acidic residues" evidence="1">
    <location>
        <begin position="92"/>
        <end position="103"/>
    </location>
</feature>
<dbReference type="AlphaFoldDB" id="A0A1Y2MA27"/>
<dbReference type="Proteomes" id="UP000193240">
    <property type="component" value="Unassembled WGS sequence"/>
</dbReference>
<accession>A0A1Y2MA27</accession>
<evidence type="ECO:0000256" key="2">
    <source>
        <dbReference type="SAM" id="Phobius"/>
    </source>
</evidence>
<dbReference type="EMBL" id="KZ107839">
    <property type="protein sequence ID" value="OSS52943.1"/>
    <property type="molecule type" value="Genomic_DNA"/>
</dbReference>
<sequence>MDYFRSKRSNAHQPIEDERPAKRISTPAGQRLSIVLESSRKIKAEPKSKIEVTTTSTYCNDPTHQHIGPTVHVHEQRKPGFLSVITGGRLGDTPRESLEDQSRSHNGSNLSVSVWSDLHTPRSEKFKQIRAGNNKRRWGWKTIAIICALVIALIIALAVGLAVGMKKKGSNGSSSATATSGNTQPAGTETSTSSDSGTPSNPTSTLTPVAAPSGFPVGTYSIVAFLDTVATGCTGNNATWTCAPFTDYYSDPQKALTVINWEITGSSGSYKISSKGTSDLDTTFQNAPLELLDEGKDAERFRFQISRTKTVNMTGSIGSAKGNFECDYGATNLQAYLYTKMARTYPDDTISVPNAANTVWPYAVRVEQAVGGGENVPSCTKSTGEKITSGIKAQDAGSLCSCLYKNWTPERAP</sequence>
<evidence type="ECO:0000313" key="3">
    <source>
        <dbReference type="EMBL" id="OSS52943.1"/>
    </source>
</evidence>
<feature type="compositionally biased region" description="Low complexity" evidence="1">
    <location>
        <begin position="170"/>
        <end position="205"/>
    </location>
</feature>
<feature type="region of interest" description="Disordered" evidence="1">
    <location>
        <begin position="1"/>
        <end position="29"/>
    </location>
</feature>
<keyword evidence="2" id="KW-0812">Transmembrane</keyword>
<feature type="compositionally biased region" description="Basic residues" evidence="1">
    <location>
        <begin position="1"/>
        <end position="10"/>
    </location>
</feature>
<organism evidence="3 4">
    <name type="scientific">Epicoccum nigrum</name>
    <name type="common">Soil fungus</name>
    <name type="synonym">Epicoccum purpurascens</name>
    <dbReference type="NCBI Taxonomy" id="105696"/>
    <lineage>
        <taxon>Eukaryota</taxon>
        <taxon>Fungi</taxon>
        <taxon>Dikarya</taxon>
        <taxon>Ascomycota</taxon>
        <taxon>Pezizomycotina</taxon>
        <taxon>Dothideomycetes</taxon>
        <taxon>Pleosporomycetidae</taxon>
        <taxon>Pleosporales</taxon>
        <taxon>Pleosporineae</taxon>
        <taxon>Didymellaceae</taxon>
        <taxon>Epicoccum</taxon>
    </lineage>
</organism>
<protein>
    <recommendedName>
        <fullName evidence="5">Tat pathway signal sequence</fullName>
    </recommendedName>
</protein>
<feature type="transmembrane region" description="Helical" evidence="2">
    <location>
        <begin position="143"/>
        <end position="165"/>
    </location>
</feature>
<evidence type="ECO:0000313" key="4">
    <source>
        <dbReference type="Proteomes" id="UP000193240"/>
    </source>
</evidence>
<keyword evidence="4" id="KW-1185">Reference proteome</keyword>
<gene>
    <name evidence="3" type="ORF">B5807_01907</name>
</gene>
<feature type="region of interest" description="Disordered" evidence="1">
    <location>
        <begin position="170"/>
        <end position="209"/>
    </location>
</feature>
<proteinExistence type="predicted"/>
<reference evidence="3 4" key="1">
    <citation type="journal article" date="2017" name="Genome Announc.">
        <title>Genome sequence of the saprophytic ascomycete Epicoccum nigrum ICMP 19927 strain isolated from New Zealand.</title>
        <authorList>
            <person name="Fokin M."/>
            <person name="Fleetwood D."/>
            <person name="Weir B.S."/>
            <person name="Villas-Boas S.G."/>
        </authorList>
    </citation>
    <scope>NUCLEOTIDE SEQUENCE [LARGE SCALE GENOMIC DNA]</scope>
    <source>
        <strain evidence="3 4">ICMP 19927</strain>
    </source>
</reference>
<name>A0A1Y2MA27_EPING</name>
<feature type="region of interest" description="Disordered" evidence="1">
    <location>
        <begin position="84"/>
        <end position="108"/>
    </location>
</feature>
<dbReference type="OMA" id="CNDPSHQ"/>